<dbReference type="AlphaFoldDB" id="A0A1H1UJ34"/>
<dbReference type="EMBL" id="LT629750">
    <property type="protein sequence ID" value="SDS72236.1"/>
    <property type="molecule type" value="Genomic_DNA"/>
</dbReference>
<evidence type="ECO:0000313" key="2">
    <source>
        <dbReference type="Proteomes" id="UP000243904"/>
    </source>
</evidence>
<dbReference type="Proteomes" id="UP000243904">
    <property type="component" value="Chromosome I"/>
</dbReference>
<gene>
    <name evidence="1" type="ORF">SAMN05444158_2974</name>
</gene>
<accession>A0A1H1UJ34</accession>
<proteinExistence type="predicted"/>
<sequence>MELLRHPPASGTDAALLKLQLCPKSKRGFGIGIPPLQGISVRGLCGRHLNEVSAVAPIRDLSLTRWFMSHEYPIEGHHYLECDETHNNQFEAPTVACR</sequence>
<name>A0A1H1UJ34_9BRAD</name>
<reference evidence="2" key="1">
    <citation type="submission" date="2016-10" db="EMBL/GenBank/DDBJ databases">
        <authorList>
            <person name="Varghese N."/>
            <person name="Submissions S."/>
        </authorList>
    </citation>
    <scope>NUCLEOTIDE SEQUENCE [LARGE SCALE GENOMIC DNA]</scope>
    <source>
        <strain evidence="2">GAS369</strain>
    </source>
</reference>
<evidence type="ECO:0000313" key="1">
    <source>
        <dbReference type="EMBL" id="SDS72236.1"/>
    </source>
</evidence>
<protein>
    <submittedName>
        <fullName evidence="1">Uncharacterized protein</fullName>
    </submittedName>
</protein>
<organism evidence="1 2">
    <name type="scientific">Bradyrhizobium canariense</name>
    <dbReference type="NCBI Taxonomy" id="255045"/>
    <lineage>
        <taxon>Bacteria</taxon>
        <taxon>Pseudomonadati</taxon>
        <taxon>Pseudomonadota</taxon>
        <taxon>Alphaproteobacteria</taxon>
        <taxon>Hyphomicrobiales</taxon>
        <taxon>Nitrobacteraceae</taxon>
        <taxon>Bradyrhizobium</taxon>
    </lineage>
</organism>
<keyword evidence="2" id="KW-1185">Reference proteome</keyword>